<dbReference type="GO" id="GO:0005975">
    <property type="term" value="P:carbohydrate metabolic process"/>
    <property type="evidence" value="ECO:0007669"/>
    <property type="project" value="InterPro"/>
</dbReference>
<dbReference type="PANTHER" id="PTHR43095">
    <property type="entry name" value="SUGAR KINASE"/>
    <property type="match status" value="1"/>
</dbReference>
<reference evidence="6" key="1">
    <citation type="submission" date="2020-10" db="EMBL/GenBank/DDBJ databases">
        <authorList>
            <person name="Gilroy R."/>
        </authorList>
    </citation>
    <scope>NUCLEOTIDE SEQUENCE</scope>
    <source>
        <strain evidence="6">517</strain>
    </source>
</reference>
<evidence type="ECO:0000259" key="4">
    <source>
        <dbReference type="Pfam" id="PF00370"/>
    </source>
</evidence>
<proteinExistence type="inferred from homology"/>
<dbReference type="InterPro" id="IPR050406">
    <property type="entry name" value="FGGY_Carb_Kinase"/>
</dbReference>
<protein>
    <submittedName>
        <fullName evidence="6">ATPase</fullName>
    </submittedName>
</protein>
<keyword evidence="2" id="KW-0808">Transferase</keyword>
<dbReference type="Gene3D" id="3.30.420.40">
    <property type="match status" value="2"/>
</dbReference>
<comment type="similarity">
    <text evidence="1">Belongs to the FGGY kinase family.</text>
</comment>
<dbReference type="InterPro" id="IPR018484">
    <property type="entry name" value="FGGY_N"/>
</dbReference>
<accession>A0A940DHV5</accession>
<dbReference type="InterPro" id="IPR043129">
    <property type="entry name" value="ATPase_NBD"/>
</dbReference>
<dbReference type="Proteomes" id="UP000727857">
    <property type="component" value="Unassembled WGS sequence"/>
</dbReference>
<evidence type="ECO:0000256" key="1">
    <source>
        <dbReference type="ARBA" id="ARBA00009156"/>
    </source>
</evidence>
<dbReference type="EMBL" id="JADINF010000174">
    <property type="protein sequence ID" value="MBO8424724.1"/>
    <property type="molecule type" value="Genomic_DNA"/>
</dbReference>
<dbReference type="Pfam" id="PF00370">
    <property type="entry name" value="FGGY_N"/>
    <property type="match status" value="1"/>
</dbReference>
<comment type="caution">
    <text evidence="6">The sequence shown here is derived from an EMBL/GenBank/DDBJ whole genome shotgun (WGS) entry which is preliminary data.</text>
</comment>
<name>A0A940DHV5_9FIRM</name>
<reference evidence="6" key="2">
    <citation type="journal article" date="2021" name="PeerJ">
        <title>Extensive microbial diversity within the chicken gut microbiome revealed by metagenomics and culture.</title>
        <authorList>
            <person name="Gilroy R."/>
            <person name="Ravi A."/>
            <person name="Getino M."/>
            <person name="Pursley I."/>
            <person name="Horton D.L."/>
            <person name="Alikhan N.F."/>
            <person name="Baker D."/>
            <person name="Gharbi K."/>
            <person name="Hall N."/>
            <person name="Watson M."/>
            <person name="Adriaenssens E.M."/>
            <person name="Foster-Nyarko E."/>
            <person name="Jarju S."/>
            <person name="Secka A."/>
            <person name="Antonio M."/>
            <person name="Oren A."/>
            <person name="Chaudhuri R.R."/>
            <person name="La Ragione R."/>
            <person name="Hildebrand F."/>
            <person name="Pallen M.J."/>
        </authorList>
    </citation>
    <scope>NUCLEOTIDE SEQUENCE</scope>
    <source>
        <strain evidence="6">517</strain>
    </source>
</reference>
<dbReference type="Pfam" id="PF02782">
    <property type="entry name" value="FGGY_C"/>
    <property type="match status" value="1"/>
</dbReference>
<evidence type="ECO:0000313" key="6">
    <source>
        <dbReference type="EMBL" id="MBO8424724.1"/>
    </source>
</evidence>
<dbReference type="AlphaFoldDB" id="A0A940DHV5"/>
<dbReference type="InterPro" id="IPR018485">
    <property type="entry name" value="FGGY_C"/>
</dbReference>
<evidence type="ECO:0000259" key="5">
    <source>
        <dbReference type="Pfam" id="PF02782"/>
    </source>
</evidence>
<keyword evidence="3" id="KW-0418">Kinase</keyword>
<evidence type="ECO:0000256" key="3">
    <source>
        <dbReference type="ARBA" id="ARBA00022777"/>
    </source>
</evidence>
<sequence length="551" mass="58965">MERSLGISGEIGAARSREGGAAASDRTRIATIIREGKAALGIELGSTRVKSVAVDADLNIIASGSSQWENSFVGGYWSYSEEEIFSALRASYSALKRDIESRYGVTPRSFACMGISAMMHGYLAFDKNDKLLVPFRTWRNVTAARAAELLGQALGAHIPERWSIAHLYQAALDKESHVKEIASMNTLAGYVHYRLTGRKVLGVGDASGMFPTEGLAYDPEAAETVEAILSAEGVNVKIDEIFPEILTAGEEAGKLTEAGAALLDVGGNLKAGIPFCPPEGDAGTGMVATASLRPHTGNVSAGTSAFAMIVLDRKLTAYHREIDIVATPCGDPVAMIHCNNCCGDIDDWLSVFREAVTLFTDKTISDDELYGKMLAASDEAEGDNGTIAFNYLSGESITEVQRGAPAVFRRGDRPFTLSSFVQSLLYSAVATLSIGMEVLRSENIRIDDIAAHGGFCKSPQGLRALSSALGAPVSAYDTAGEGGAWGMAALAAYAADGKSKALPDYLDEKVFASRKARRVRASKSETESFQKYLELYKKLVHVEKEAEKIYE</sequence>
<organism evidence="6 7">
    <name type="scientific">Candidatus Stercoripulliclostridium pullicola</name>
    <dbReference type="NCBI Taxonomy" id="2840953"/>
    <lineage>
        <taxon>Bacteria</taxon>
        <taxon>Bacillati</taxon>
        <taxon>Bacillota</taxon>
        <taxon>Clostridia</taxon>
        <taxon>Eubacteriales</taxon>
        <taxon>Candidatus Stercoripulliclostridium</taxon>
    </lineage>
</organism>
<evidence type="ECO:0000313" key="7">
    <source>
        <dbReference type="Proteomes" id="UP000727857"/>
    </source>
</evidence>
<evidence type="ECO:0000256" key="2">
    <source>
        <dbReference type="ARBA" id="ARBA00022679"/>
    </source>
</evidence>
<feature type="domain" description="Carbohydrate kinase FGGY C-terminal" evidence="5">
    <location>
        <begin position="298"/>
        <end position="495"/>
    </location>
</feature>
<gene>
    <name evidence="6" type="ORF">IAB16_06865</name>
</gene>
<dbReference type="GO" id="GO:0016301">
    <property type="term" value="F:kinase activity"/>
    <property type="evidence" value="ECO:0007669"/>
    <property type="project" value="UniProtKB-KW"/>
</dbReference>
<feature type="domain" description="Carbohydrate kinase FGGY N-terminal" evidence="4">
    <location>
        <begin position="39"/>
        <end position="281"/>
    </location>
</feature>
<dbReference type="PANTHER" id="PTHR43095:SF5">
    <property type="entry name" value="XYLULOSE KINASE"/>
    <property type="match status" value="1"/>
</dbReference>
<dbReference type="SUPFAM" id="SSF53067">
    <property type="entry name" value="Actin-like ATPase domain"/>
    <property type="match status" value="2"/>
</dbReference>